<proteinExistence type="predicted"/>
<organism evidence="4">
    <name type="scientific">marine sediment metagenome</name>
    <dbReference type="NCBI Taxonomy" id="412755"/>
    <lineage>
        <taxon>unclassified sequences</taxon>
        <taxon>metagenomes</taxon>
        <taxon>ecological metagenomes</taxon>
    </lineage>
</organism>
<accession>X1MAN5</accession>
<dbReference type="Gene3D" id="3.90.1150.10">
    <property type="entry name" value="Aspartate Aminotransferase, domain 1"/>
    <property type="match status" value="1"/>
</dbReference>
<evidence type="ECO:0000256" key="3">
    <source>
        <dbReference type="ARBA" id="ARBA00022679"/>
    </source>
</evidence>
<dbReference type="AlphaFoldDB" id="X1MAN5"/>
<keyword evidence="3" id="KW-0808">Transferase</keyword>
<sequence length="91" mass="10001">VDMLNDIGLEAEPPKASLYVWAKVPEGYTSVDLANDFLEQVGVVVTPGIGYGKHGEGYVRLSLTIPDAGLVKGLSRLAGWRDTRKKFRIKR</sequence>
<evidence type="ECO:0000256" key="1">
    <source>
        <dbReference type="ARBA" id="ARBA00001933"/>
    </source>
</evidence>
<comment type="caution">
    <text evidence="4">The sequence shown here is derived from an EMBL/GenBank/DDBJ whole genome shotgun (WGS) entry which is preliminary data.</text>
</comment>
<dbReference type="SUPFAM" id="SSF53383">
    <property type="entry name" value="PLP-dependent transferases"/>
    <property type="match status" value="1"/>
</dbReference>
<protein>
    <recommendedName>
        <fullName evidence="5">Aminotransferase class I/classII domain-containing protein</fullName>
    </recommendedName>
</protein>
<dbReference type="PANTHER" id="PTHR42832">
    <property type="entry name" value="AMINO ACID AMINOTRANSFERASE"/>
    <property type="match status" value="1"/>
</dbReference>
<evidence type="ECO:0008006" key="5">
    <source>
        <dbReference type="Google" id="ProtNLM"/>
    </source>
</evidence>
<dbReference type="InterPro" id="IPR050881">
    <property type="entry name" value="LL-DAP_aminotransferase"/>
</dbReference>
<keyword evidence="2" id="KW-0032">Aminotransferase</keyword>
<dbReference type="EMBL" id="BARV01007715">
    <property type="protein sequence ID" value="GAI11750.1"/>
    <property type="molecule type" value="Genomic_DNA"/>
</dbReference>
<dbReference type="InterPro" id="IPR015424">
    <property type="entry name" value="PyrdxlP-dep_Trfase"/>
</dbReference>
<feature type="non-terminal residue" evidence="4">
    <location>
        <position position="1"/>
    </location>
</feature>
<dbReference type="InterPro" id="IPR015422">
    <property type="entry name" value="PyrdxlP-dep_Trfase_small"/>
</dbReference>
<evidence type="ECO:0000256" key="2">
    <source>
        <dbReference type="ARBA" id="ARBA00022576"/>
    </source>
</evidence>
<reference evidence="4" key="1">
    <citation type="journal article" date="2014" name="Front. Microbiol.">
        <title>High frequency of phylogenetically diverse reductive dehalogenase-homologous genes in deep subseafloor sedimentary metagenomes.</title>
        <authorList>
            <person name="Kawai M."/>
            <person name="Futagami T."/>
            <person name="Toyoda A."/>
            <person name="Takaki Y."/>
            <person name="Nishi S."/>
            <person name="Hori S."/>
            <person name="Arai W."/>
            <person name="Tsubouchi T."/>
            <person name="Morono Y."/>
            <person name="Uchiyama I."/>
            <person name="Ito T."/>
            <person name="Fujiyama A."/>
            <person name="Inagaki F."/>
            <person name="Takami H."/>
        </authorList>
    </citation>
    <scope>NUCLEOTIDE SEQUENCE</scope>
    <source>
        <strain evidence="4">Expedition CK06-06</strain>
    </source>
</reference>
<name>X1MAN5_9ZZZZ</name>
<evidence type="ECO:0000313" key="4">
    <source>
        <dbReference type="EMBL" id="GAI11750.1"/>
    </source>
</evidence>
<dbReference type="PANTHER" id="PTHR42832:SF3">
    <property type="entry name" value="L-GLUTAMINE--4-(METHYLSULFANYL)-2-OXOBUTANOATE AMINOTRANSFERASE"/>
    <property type="match status" value="1"/>
</dbReference>
<comment type="cofactor">
    <cofactor evidence="1">
        <name>pyridoxal 5'-phosphate</name>
        <dbReference type="ChEBI" id="CHEBI:597326"/>
    </cofactor>
</comment>
<dbReference type="GO" id="GO:0008483">
    <property type="term" value="F:transaminase activity"/>
    <property type="evidence" value="ECO:0007669"/>
    <property type="project" value="UniProtKB-KW"/>
</dbReference>
<gene>
    <name evidence="4" type="ORF">S06H3_15665</name>
</gene>